<sequence>MINSIIEMFRRQAREHKTIRSFYYNRNYEIGSGNEAHPLFWLEDPITGRNNANTFSNTANFSILFVPKDESEVANFQNLAFSIGLNILERIKYDEAVPVSILPTWSYLTLRNYYDNNACGCRFTVDFVQRNMQDLCLIEEQFDTLKDFEISKPLNNFEVKAANACETFVNKLPVFDLKTSKR</sequence>
<keyword evidence="2" id="KW-1185">Reference proteome</keyword>
<dbReference type="OrthoDB" id="996449at2"/>
<evidence type="ECO:0000313" key="2">
    <source>
        <dbReference type="Proteomes" id="UP000247973"/>
    </source>
</evidence>
<gene>
    <name evidence="1" type="ORF">CLV62_101479</name>
</gene>
<dbReference type="AlphaFoldDB" id="A0A2V3PU23"/>
<protein>
    <submittedName>
        <fullName evidence="1">Uncharacterized protein</fullName>
    </submittedName>
</protein>
<accession>A0A2V3PU23</accession>
<evidence type="ECO:0000313" key="1">
    <source>
        <dbReference type="EMBL" id="PXV69210.1"/>
    </source>
</evidence>
<reference evidence="1 2" key="1">
    <citation type="submission" date="2018-03" db="EMBL/GenBank/DDBJ databases">
        <title>Genomic Encyclopedia of Archaeal and Bacterial Type Strains, Phase II (KMG-II): from individual species to whole genera.</title>
        <authorList>
            <person name="Goeker M."/>
        </authorList>
    </citation>
    <scope>NUCLEOTIDE SEQUENCE [LARGE SCALE GENOMIC DNA]</scope>
    <source>
        <strain evidence="1 2">DSM 100214</strain>
    </source>
</reference>
<name>A0A2V3PU23_9BACT</name>
<proteinExistence type="predicted"/>
<comment type="caution">
    <text evidence="1">The sequence shown here is derived from an EMBL/GenBank/DDBJ whole genome shotgun (WGS) entry which is preliminary data.</text>
</comment>
<dbReference type="Proteomes" id="UP000247973">
    <property type="component" value="Unassembled WGS sequence"/>
</dbReference>
<dbReference type="RefSeq" id="WP_110309162.1">
    <property type="nucleotide sequence ID" value="NZ_QICL01000001.1"/>
</dbReference>
<organism evidence="1 2">
    <name type="scientific">Dysgonomonas alginatilytica</name>
    <dbReference type="NCBI Taxonomy" id="1605892"/>
    <lineage>
        <taxon>Bacteria</taxon>
        <taxon>Pseudomonadati</taxon>
        <taxon>Bacteroidota</taxon>
        <taxon>Bacteroidia</taxon>
        <taxon>Bacteroidales</taxon>
        <taxon>Dysgonomonadaceae</taxon>
        <taxon>Dysgonomonas</taxon>
    </lineage>
</organism>
<dbReference type="EMBL" id="QICL01000001">
    <property type="protein sequence ID" value="PXV69210.1"/>
    <property type="molecule type" value="Genomic_DNA"/>
</dbReference>